<dbReference type="AlphaFoldDB" id="A0A9D4GVT9"/>
<comment type="caution">
    <text evidence="1">The sequence shown here is derived from an EMBL/GenBank/DDBJ whole genome shotgun (WGS) entry which is preliminary data.</text>
</comment>
<evidence type="ECO:0000313" key="2">
    <source>
        <dbReference type="Proteomes" id="UP000828390"/>
    </source>
</evidence>
<dbReference type="EMBL" id="JAIWYP010000005">
    <property type="protein sequence ID" value="KAH3823827.1"/>
    <property type="molecule type" value="Genomic_DNA"/>
</dbReference>
<dbReference type="Gene3D" id="1.25.10.20">
    <property type="entry name" value="Vitellinogen, superhelical"/>
    <property type="match status" value="1"/>
</dbReference>
<dbReference type="Proteomes" id="UP000828390">
    <property type="component" value="Unassembled WGS sequence"/>
</dbReference>
<reference evidence="1" key="1">
    <citation type="journal article" date="2019" name="bioRxiv">
        <title>The Genome of the Zebra Mussel, Dreissena polymorpha: A Resource for Invasive Species Research.</title>
        <authorList>
            <person name="McCartney M.A."/>
            <person name="Auch B."/>
            <person name="Kono T."/>
            <person name="Mallez S."/>
            <person name="Zhang Y."/>
            <person name="Obille A."/>
            <person name="Becker A."/>
            <person name="Abrahante J.E."/>
            <person name="Garbe J."/>
            <person name="Badalamenti J.P."/>
            <person name="Herman A."/>
            <person name="Mangelson H."/>
            <person name="Liachko I."/>
            <person name="Sullivan S."/>
            <person name="Sone E.D."/>
            <person name="Koren S."/>
            <person name="Silverstein K.A.T."/>
            <person name="Beckman K.B."/>
            <person name="Gohl D.M."/>
        </authorList>
    </citation>
    <scope>NUCLEOTIDE SEQUENCE</scope>
    <source>
        <strain evidence="1">Duluth1</strain>
        <tissue evidence="1">Whole animal</tissue>
    </source>
</reference>
<sequence>MEEDHAGHLAHSYEAIRTSEGLKLIRSHSSLTDVHRMHYKTTHLNDLLTPQLVEAHDNITLQHTPNTVNFKHSDPATDHALHEMHQDSISVKPKPEEKVPMSQVDADIREYITCVHSYTNKYDRNRTECVHQLRGLITSLERDDFLTLGREALTRTCEVNDTVCVDERNLLIDLIAREGSADAQLLVLEHVMSRPNVTEEDMRRCLFHAIALQNPVTELVSQVEQLCFEDGHGPGETPALTKTRKRACLSLGAMAKSLHERNTTESDRIVERIENWLDHHNENRIVERIENLLDHHNEMRKTAHHVFKRHPMADDRNFTFEHETEVISKNYTYPIVSRVRRSLLQALEEGIQVTIKPPGIDWQKTVGTSSIGASFGLVIRNILDLKLALLSGHFMVDMYDGAFAEAHVGLIGYKVDIVKAYVYGKTLTQVVNEIVDIVKNLPTRLGEVASRMRDFVKELYSISANTVIEEIKGIVKEVSDFIDEVKKDALKFYNDVADAVTMALPYTAKKIMDAFNTIVEKSYAGNHRDVQGDNRKNTVHDLLNNLQGKWDHVLAPLQPLIDFVKPFVELFKSIMDGIKGIKWGYQKVKEA</sequence>
<accession>A0A9D4GVT9</accession>
<gene>
    <name evidence="1" type="ORF">DPMN_125650</name>
</gene>
<protein>
    <submittedName>
        <fullName evidence="1">Uncharacterized protein</fullName>
    </submittedName>
</protein>
<dbReference type="InterPro" id="IPR011030">
    <property type="entry name" value="Lipovitellin_superhlx_dom"/>
</dbReference>
<keyword evidence="2" id="KW-1185">Reference proteome</keyword>
<organism evidence="1 2">
    <name type="scientific">Dreissena polymorpha</name>
    <name type="common">Zebra mussel</name>
    <name type="synonym">Mytilus polymorpha</name>
    <dbReference type="NCBI Taxonomy" id="45954"/>
    <lineage>
        <taxon>Eukaryota</taxon>
        <taxon>Metazoa</taxon>
        <taxon>Spiralia</taxon>
        <taxon>Lophotrochozoa</taxon>
        <taxon>Mollusca</taxon>
        <taxon>Bivalvia</taxon>
        <taxon>Autobranchia</taxon>
        <taxon>Heteroconchia</taxon>
        <taxon>Euheterodonta</taxon>
        <taxon>Imparidentia</taxon>
        <taxon>Neoheterodontei</taxon>
        <taxon>Myida</taxon>
        <taxon>Dreissenoidea</taxon>
        <taxon>Dreissenidae</taxon>
        <taxon>Dreissena</taxon>
    </lineage>
</organism>
<evidence type="ECO:0000313" key="1">
    <source>
        <dbReference type="EMBL" id="KAH3823827.1"/>
    </source>
</evidence>
<reference evidence="1" key="2">
    <citation type="submission" date="2020-11" db="EMBL/GenBank/DDBJ databases">
        <authorList>
            <person name="McCartney M.A."/>
            <person name="Auch B."/>
            <person name="Kono T."/>
            <person name="Mallez S."/>
            <person name="Becker A."/>
            <person name="Gohl D.M."/>
            <person name="Silverstein K.A.T."/>
            <person name="Koren S."/>
            <person name="Bechman K.B."/>
            <person name="Herman A."/>
            <person name="Abrahante J.E."/>
            <person name="Garbe J."/>
        </authorList>
    </citation>
    <scope>NUCLEOTIDE SEQUENCE</scope>
    <source>
        <strain evidence="1">Duluth1</strain>
        <tissue evidence="1">Whole animal</tissue>
    </source>
</reference>
<name>A0A9D4GVT9_DREPO</name>
<proteinExistence type="predicted"/>